<organism evidence="9 10">
    <name type="scientific">Candidatus Protochlamydia naegleriophila</name>
    <dbReference type="NCBI Taxonomy" id="389348"/>
    <lineage>
        <taxon>Bacteria</taxon>
        <taxon>Pseudomonadati</taxon>
        <taxon>Chlamydiota</taxon>
        <taxon>Chlamydiia</taxon>
        <taxon>Parachlamydiales</taxon>
        <taxon>Parachlamydiaceae</taxon>
        <taxon>Candidatus Protochlamydia</taxon>
    </lineage>
</organism>
<keyword evidence="7 8" id="KW-0472">Membrane</keyword>
<dbReference type="GO" id="GO:0005886">
    <property type="term" value="C:plasma membrane"/>
    <property type="evidence" value="ECO:0007669"/>
    <property type="project" value="UniProtKB-SubCell"/>
</dbReference>
<dbReference type="InParanoid" id="A0A0U5JB73"/>
<dbReference type="PATRIC" id="fig|389348.3.peg.1161"/>
<feature type="transmembrane region" description="Helical" evidence="8">
    <location>
        <begin position="186"/>
        <end position="206"/>
    </location>
</feature>
<feature type="transmembrane region" description="Helical" evidence="8">
    <location>
        <begin position="35"/>
        <end position="55"/>
    </location>
</feature>
<evidence type="ECO:0000256" key="4">
    <source>
        <dbReference type="ARBA" id="ARBA00022475"/>
    </source>
</evidence>
<comment type="subcellular location">
    <subcellularLocation>
        <location evidence="1">Cell membrane</location>
        <topology evidence="1">Multi-pass membrane protein</topology>
    </subcellularLocation>
</comment>
<name>A0A0U5JB73_9BACT</name>
<dbReference type="InterPro" id="IPR038770">
    <property type="entry name" value="Na+/solute_symporter_sf"/>
</dbReference>
<dbReference type="PANTHER" id="PTHR36838">
    <property type="entry name" value="AUXIN EFFLUX CARRIER FAMILY PROTEIN"/>
    <property type="match status" value="1"/>
</dbReference>
<evidence type="ECO:0000256" key="8">
    <source>
        <dbReference type="SAM" id="Phobius"/>
    </source>
</evidence>
<dbReference type="AlphaFoldDB" id="A0A0U5JB73"/>
<dbReference type="STRING" id="389348.PNK_1053"/>
<accession>A0A0U5JB73</accession>
<gene>
    <name evidence="9" type="ORF">PNK_1053</name>
</gene>
<dbReference type="Proteomes" id="UP000069902">
    <property type="component" value="Chromosome cPNK"/>
</dbReference>
<dbReference type="EMBL" id="LN879502">
    <property type="protein sequence ID" value="CUI16670.1"/>
    <property type="molecule type" value="Genomic_DNA"/>
</dbReference>
<feature type="transmembrane region" description="Helical" evidence="8">
    <location>
        <begin position="94"/>
        <end position="116"/>
    </location>
</feature>
<dbReference type="KEGG" id="pnl:PNK_1053"/>
<evidence type="ECO:0000256" key="6">
    <source>
        <dbReference type="ARBA" id="ARBA00022989"/>
    </source>
</evidence>
<keyword evidence="10" id="KW-1185">Reference proteome</keyword>
<evidence type="ECO:0000256" key="7">
    <source>
        <dbReference type="ARBA" id="ARBA00023136"/>
    </source>
</evidence>
<feature type="transmembrane region" description="Helical" evidence="8">
    <location>
        <begin position="218"/>
        <end position="239"/>
    </location>
</feature>
<evidence type="ECO:0000256" key="5">
    <source>
        <dbReference type="ARBA" id="ARBA00022692"/>
    </source>
</evidence>
<feature type="transmembrane region" description="Helical" evidence="8">
    <location>
        <begin position="282"/>
        <end position="305"/>
    </location>
</feature>
<feature type="transmembrane region" description="Helical" evidence="8">
    <location>
        <begin position="251"/>
        <end position="275"/>
    </location>
</feature>
<keyword evidence="5 8" id="KW-0812">Transmembrane</keyword>
<keyword evidence="3" id="KW-0813">Transport</keyword>
<keyword evidence="4" id="KW-1003">Cell membrane</keyword>
<proteinExistence type="inferred from homology"/>
<comment type="similarity">
    <text evidence="2">Belongs to the auxin efflux carrier (TC 2.A.69) family.</text>
</comment>
<dbReference type="Gene3D" id="1.20.1530.20">
    <property type="match status" value="1"/>
</dbReference>
<evidence type="ECO:0000256" key="2">
    <source>
        <dbReference type="ARBA" id="ARBA00010145"/>
    </source>
</evidence>
<reference evidence="10" key="1">
    <citation type="submission" date="2015-09" db="EMBL/GenBank/DDBJ databases">
        <authorList>
            <person name="Bertelli C."/>
        </authorList>
    </citation>
    <scope>NUCLEOTIDE SEQUENCE [LARGE SCALE GENOMIC DNA]</scope>
    <source>
        <strain evidence="10">KNic</strain>
    </source>
</reference>
<dbReference type="GO" id="GO:0055085">
    <property type="term" value="P:transmembrane transport"/>
    <property type="evidence" value="ECO:0007669"/>
    <property type="project" value="InterPro"/>
</dbReference>
<evidence type="ECO:0000256" key="1">
    <source>
        <dbReference type="ARBA" id="ARBA00004651"/>
    </source>
</evidence>
<dbReference type="InterPro" id="IPR004776">
    <property type="entry name" value="Mem_transp_PIN-like"/>
</dbReference>
<evidence type="ECO:0000256" key="3">
    <source>
        <dbReference type="ARBA" id="ARBA00022448"/>
    </source>
</evidence>
<feature type="transmembrane region" description="Helical" evidence="8">
    <location>
        <begin position="122"/>
        <end position="142"/>
    </location>
</feature>
<dbReference type="Pfam" id="PF03547">
    <property type="entry name" value="Mem_trans"/>
    <property type="match status" value="1"/>
</dbReference>
<sequence>MSFFVTLAVKLIPLYLNILLGYIAGKKLKANQETIAQLMFYMISPMIIFNGVLYTELDGRVLSLPLLTFSISCTLCIIFYRFSRKIWTDASKNIMAFSAGSGATGYFGVPLAMMIFNPQTEGVYIMALLGVTLYDNSLGYYISAKGSYSPKECLYKILRLPTLYAFLLGLLLNVFHISMPDIYREFIGHIKGVYVVLGMMIIGLGLAGMTQFKLDAKFVGMTFLAKFLVWPLLIIGFVTLDQHVFGFYDALTHQVLILLSIVPLAVNTVVMASLIQCHPEKAAATVLLSTLFALFYIPMMTSLFIKI</sequence>
<evidence type="ECO:0000313" key="10">
    <source>
        <dbReference type="Proteomes" id="UP000069902"/>
    </source>
</evidence>
<feature type="transmembrane region" description="Helical" evidence="8">
    <location>
        <begin position="61"/>
        <end position="82"/>
    </location>
</feature>
<dbReference type="PANTHER" id="PTHR36838:SF1">
    <property type="entry name" value="SLR1864 PROTEIN"/>
    <property type="match status" value="1"/>
</dbReference>
<feature type="transmembrane region" description="Helical" evidence="8">
    <location>
        <begin position="6"/>
        <end position="23"/>
    </location>
</feature>
<feature type="transmembrane region" description="Helical" evidence="8">
    <location>
        <begin position="163"/>
        <end position="180"/>
    </location>
</feature>
<protein>
    <submittedName>
        <fullName evidence="9">Auxin efflux carrier</fullName>
    </submittedName>
</protein>
<evidence type="ECO:0000313" key="9">
    <source>
        <dbReference type="EMBL" id="CUI16670.1"/>
    </source>
</evidence>
<keyword evidence="6 8" id="KW-1133">Transmembrane helix</keyword>